<dbReference type="PANTHER" id="PTHR23336:SF72">
    <property type="entry name" value="PROTEIN MICRORCHIDIA 5"/>
    <property type="match status" value="1"/>
</dbReference>
<evidence type="ECO:0000313" key="1">
    <source>
        <dbReference type="EMBL" id="PWA96319.1"/>
    </source>
</evidence>
<keyword evidence="1" id="KW-0418">Kinase</keyword>
<evidence type="ECO:0000313" key="2">
    <source>
        <dbReference type="Proteomes" id="UP000245207"/>
    </source>
</evidence>
<name>A0A2U1QE76_ARTAN</name>
<dbReference type="GO" id="GO:0016887">
    <property type="term" value="F:ATP hydrolysis activity"/>
    <property type="evidence" value="ECO:0007669"/>
    <property type="project" value="InterPro"/>
</dbReference>
<gene>
    <name evidence="1" type="ORF">CTI12_AA040880</name>
</gene>
<dbReference type="EMBL" id="PKPP01000184">
    <property type="protein sequence ID" value="PWA96319.1"/>
    <property type="molecule type" value="Genomic_DNA"/>
</dbReference>
<comment type="caution">
    <text evidence="1">The sequence shown here is derived from an EMBL/GenBank/DDBJ whole genome shotgun (WGS) entry which is preliminary data.</text>
</comment>
<reference evidence="1 2" key="1">
    <citation type="journal article" date="2018" name="Mol. Plant">
        <title>The genome of Artemisia annua provides insight into the evolution of Asteraceae family and artemisinin biosynthesis.</title>
        <authorList>
            <person name="Shen Q."/>
            <person name="Zhang L."/>
            <person name="Liao Z."/>
            <person name="Wang S."/>
            <person name="Yan T."/>
            <person name="Shi P."/>
            <person name="Liu M."/>
            <person name="Fu X."/>
            <person name="Pan Q."/>
            <person name="Wang Y."/>
            <person name="Lv Z."/>
            <person name="Lu X."/>
            <person name="Zhang F."/>
            <person name="Jiang W."/>
            <person name="Ma Y."/>
            <person name="Chen M."/>
            <person name="Hao X."/>
            <person name="Li L."/>
            <person name="Tang Y."/>
            <person name="Lv G."/>
            <person name="Zhou Y."/>
            <person name="Sun X."/>
            <person name="Brodelius P.E."/>
            <person name="Rose J.K.C."/>
            <person name="Tang K."/>
        </authorList>
    </citation>
    <scope>NUCLEOTIDE SEQUENCE [LARGE SCALE GENOMIC DNA]</scope>
    <source>
        <strain evidence="2">cv. Huhao1</strain>
        <tissue evidence="1">Leaf</tissue>
    </source>
</reference>
<sequence>MRGCMSLGYSEKSKLANTIGQYGNGFKTSTMRLGADVLVFTRNRGQDSGRPTQSIGMLSYTFLMETGKQDIIVPMIDFEKRGAEWGMMPRSSADDWKKNMDILVQWSPYSSEEHLLQQFDHLNDQGTRIIIYNIWEDEEGQLELDFDTDMHDIQIRGARDPKKIEMAKDYPNSRHFLIIAKINWNYNSLVYASRLI</sequence>
<dbReference type="GO" id="GO:0016301">
    <property type="term" value="F:kinase activity"/>
    <property type="evidence" value="ECO:0007669"/>
    <property type="project" value="UniProtKB-KW"/>
</dbReference>
<protein>
    <submittedName>
        <fullName evidence="1">Histidine kinase-like ATPase, C-terminal domain-containing protein</fullName>
    </submittedName>
</protein>
<organism evidence="1 2">
    <name type="scientific">Artemisia annua</name>
    <name type="common">Sweet wormwood</name>
    <dbReference type="NCBI Taxonomy" id="35608"/>
    <lineage>
        <taxon>Eukaryota</taxon>
        <taxon>Viridiplantae</taxon>
        <taxon>Streptophyta</taxon>
        <taxon>Embryophyta</taxon>
        <taxon>Tracheophyta</taxon>
        <taxon>Spermatophyta</taxon>
        <taxon>Magnoliopsida</taxon>
        <taxon>eudicotyledons</taxon>
        <taxon>Gunneridae</taxon>
        <taxon>Pentapetalae</taxon>
        <taxon>asterids</taxon>
        <taxon>campanulids</taxon>
        <taxon>Asterales</taxon>
        <taxon>Asteraceae</taxon>
        <taxon>Asteroideae</taxon>
        <taxon>Anthemideae</taxon>
        <taxon>Artemisiinae</taxon>
        <taxon>Artemisia</taxon>
    </lineage>
</organism>
<dbReference type="OrthoDB" id="757982at2759"/>
<dbReference type="InterPro" id="IPR045261">
    <property type="entry name" value="MORC_ATPase"/>
</dbReference>
<dbReference type="GO" id="GO:0005634">
    <property type="term" value="C:nucleus"/>
    <property type="evidence" value="ECO:0007669"/>
    <property type="project" value="TreeGrafter"/>
</dbReference>
<dbReference type="AlphaFoldDB" id="A0A2U1QE76"/>
<keyword evidence="1" id="KW-0808">Transferase</keyword>
<proteinExistence type="predicted"/>
<accession>A0A2U1QE76</accession>
<dbReference type="PANTHER" id="PTHR23336">
    <property type="entry name" value="ZINC FINGER CW-TYPE COILED-COIL DOMAIN PROTEIN 3"/>
    <property type="match status" value="1"/>
</dbReference>
<keyword evidence="2" id="KW-1185">Reference proteome</keyword>
<dbReference type="Proteomes" id="UP000245207">
    <property type="component" value="Unassembled WGS sequence"/>
</dbReference>